<feature type="coiled-coil region" evidence="7">
    <location>
        <begin position="167"/>
        <end position="194"/>
    </location>
</feature>
<dbReference type="Proteomes" id="UP000478636">
    <property type="component" value="Unassembled WGS sequence"/>
</dbReference>
<dbReference type="FunFam" id="3.40.50.300:FF:000901">
    <property type="entry name" value="Chromosome partition protein Smc"/>
    <property type="match status" value="1"/>
</dbReference>
<dbReference type="InterPro" id="IPR036277">
    <property type="entry name" value="SMC_hinge_sf"/>
</dbReference>
<evidence type="ECO:0000256" key="2">
    <source>
        <dbReference type="ARBA" id="ARBA00022490"/>
    </source>
</evidence>
<dbReference type="CDD" id="cd03278">
    <property type="entry name" value="ABC_SMC_barmotin"/>
    <property type="match status" value="2"/>
</dbReference>
<dbReference type="FunFam" id="3.40.50.300:FF:000984">
    <property type="entry name" value="Chromosome partition protein Smc"/>
    <property type="match status" value="1"/>
</dbReference>
<dbReference type="RefSeq" id="WP_252968443.1">
    <property type="nucleotide sequence ID" value="NZ_JAQEZB010000014.1"/>
</dbReference>
<keyword evidence="3 7" id="KW-0547">Nucleotide-binding</keyword>
<dbReference type="InterPro" id="IPR010935">
    <property type="entry name" value="SMC_hinge"/>
</dbReference>
<gene>
    <name evidence="7 9" type="primary">smc</name>
    <name evidence="9" type="ORF">GQS40_09180</name>
</gene>
<dbReference type="PANTHER" id="PTHR43977">
    <property type="entry name" value="STRUCTURAL MAINTENANCE OF CHROMOSOMES PROTEIN 3"/>
    <property type="match status" value="1"/>
</dbReference>
<dbReference type="GO" id="GO:0007062">
    <property type="term" value="P:sister chromatid cohesion"/>
    <property type="evidence" value="ECO:0007669"/>
    <property type="project" value="InterPro"/>
</dbReference>
<dbReference type="HAMAP" id="MF_01894">
    <property type="entry name" value="Smc_prok"/>
    <property type="match status" value="1"/>
</dbReference>
<evidence type="ECO:0000256" key="5">
    <source>
        <dbReference type="ARBA" id="ARBA00023054"/>
    </source>
</evidence>
<keyword evidence="6 7" id="KW-0238">DNA-binding</keyword>
<dbReference type="EMBL" id="WSZI01000015">
    <property type="protein sequence ID" value="MWN21491.1"/>
    <property type="molecule type" value="Genomic_DNA"/>
</dbReference>
<evidence type="ECO:0000259" key="8">
    <source>
        <dbReference type="SMART" id="SM00968"/>
    </source>
</evidence>
<comment type="domain">
    <text evidence="7">Contains large globular domains required for ATP hydrolysis at each terminus and a third globular domain forming a flexible hinge near the middle of the molecule. These domains are separated by coiled-coil structures.</text>
</comment>
<feature type="coiled-coil region" evidence="7">
    <location>
        <begin position="894"/>
        <end position="942"/>
    </location>
</feature>
<evidence type="ECO:0000256" key="7">
    <source>
        <dbReference type="HAMAP-Rule" id="MF_01894"/>
    </source>
</evidence>
<comment type="caution">
    <text evidence="9">The sequence shown here is derived from an EMBL/GenBank/DDBJ whole genome shotgun (WGS) entry which is preliminary data.</text>
</comment>
<dbReference type="GO" id="GO:0007059">
    <property type="term" value="P:chromosome segregation"/>
    <property type="evidence" value="ECO:0007669"/>
    <property type="project" value="UniProtKB-UniRule"/>
</dbReference>
<evidence type="ECO:0000313" key="10">
    <source>
        <dbReference type="Proteomes" id="UP000478636"/>
    </source>
</evidence>
<dbReference type="GO" id="GO:0016887">
    <property type="term" value="F:ATP hydrolysis activity"/>
    <property type="evidence" value="ECO:0007669"/>
    <property type="project" value="InterPro"/>
</dbReference>
<feature type="domain" description="SMC hinge" evidence="8">
    <location>
        <begin position="519"/>
        <end position="636"/>
    </location>
</feature>
<comment type="subunit">
    <text evidence="7">Homodimer.</text>
</comment>
<protein>
    <recommendedName>
        <fullName evidence="7">Chromosome partition protein Smc</fullName>
    </recommendedName>
</protein>
<dbReference type="GO" id="GO:0003677">
    <property type="term" value="F:DNA binding"/>
    <property type="evidence" value="ECO:0007669"/>
    <property type="project" value="UniProtKB-UniRule"/>
</dbReference>
<dbReference type="InterPro" id="IPR024704">
    <property type="entry name" value="SMC"/>
</dbReference>
<dbReference type="NCBIfam" id="TIGR02168">
    <property type="entry name" value="SMC_prok_B"/>
    <property type="match status" value="1"/>
</dbReference>
<dbReference type="Gene3D" id="3.40.50.300">
    <property type="entry name" value="P-loop containing nucleotide triphosphate hydrolases"/>
    <property type="match status" value="2"/>
</dbReference>
<keyword evidence="5 7" id="KW-0175">Coiled coil</keyword>
<evidence type="ECO:0000313" key="9">
    <source>
        <dbReference type="EMBL" id="MWN21491.1"/>
    </source>
</evidence>
<sequence>MKLKSLEISGFKSFADKTVIEFMPGMTGIVGPNGSGKSNIIEAIRWVMGEQSAKDLRGTKMADIIFGGTNTRPALNRAEVSMTFDNTDHYIKSDFSEIRITRKLYRSGESSYQINGVESRLRDIHELFMDTGLGRESFSIISQGRVESIFNAKPEDRRSIIEEVAGVYQYKQNKQRAQKELQQTTDNLARVADIIHEIEGRIEPLAEQSAQATDYIAQKARFDTLDRLRLALTQQALVEQKAQATAELTRQDAQVNHTKTTVDALNQTLAQKRQARVNEQKTRDALQATILQETQARERLIGAQNLSSQQLETLQGKIADQQVRAQEIAERVTDLDTQLQAVTAQQTALTQKRQALKRQLTAFDNQASATQQATLEADLEKNRHAYIQTMQTIAALHNALQHDDKTQQALQSRQQILQQRLQQEVAKHEELLAATAGDAPTTADDSDLTALSAEVTKLKQQLAQATQSYQQTEKQWYAALNDLNKAKSQRDALHALDEYAGFYQGVRAVMQPAVRAKFPGIQGVVAELLAVPSDYTKAIETVLGGALQQIVVDTTDTAKQVIRYLTQKRAGRVTILPIDTIKPRRLTGIERIKEMPGFVGIAEDLVTMPAGMAGIGGNLLGNTVVAATLDDATQIARAGQYRFRVVSLDGQVVNAGGSLTGGANQQRGATILSRQTELKQLTARVAELATQAQTLEQQLQAQRATGDQLREALQTAETAFATAKNETAKVDYELSRRQDAVKQQARVVQALQFELNELATQLAEGQTQATQNQTALAEATTAKTQQEAETARLNAELQAISQQSEASNAEKVAVQTAYATVQAQRDSVTSQVQLLQTQHEDLLQQQAALAHTLADLQAQLQAAKDNSQNDAVIAATTARLATAQQACDTTTQRIALLSDEVVLLEEQLATQQETLRVQTGVQSQLAAQLARLETQLDNSQSQLLTQYETVDIVDIIGTHDVQELPAITEQLALVKRGLDEIGTVNLGAIEEYEAVKARFDFLTQQRDDLRQAKEILLQTIDEMDDEVRVRFKTTFDAIAARFSETFAQMFGGGQAEIRLTDPKHLLTTGIDIIAQPPGKKFQQMSLLSGGEKALTAMTLLFAILHVRPVPFVVFDEAEAALDEANVSRFAKYLLDFAGGTQFIVITHRKGTMMKANLLYGVTMQEAGVSKMIAVDLDKVTESVG</sequence>
<dbReference type="GO" id="GO:0005737">
    <property type="term" value="C:cytoplasm"/>
    <property type="evidence" value="ECO:0007669"/>
    <property type="project" value="UniProtKB-SubCell"/>
</dbReference>
<dbReference type="Pfam" id="PF02463">
    <property type="entry name" value="SMC_N"/>
    <property type="match status" value="1"/>
</dbReference>
<dbReference type="GO" id="GO:0005694">
    <property type="term" value="C:chromosome"/>
    <property type="evidence" value="ECO:0007669"/>
    <property type="project" value="InterPro"/>
</dbReference>
<evidence type="ECO:0000256" key="3">
    <source>
        <dbReference type="ARBA" id="ARBA00022741"/>
    </source>
</evidence>
<comment type="similarity">
    <text evidence="7">Belongs to the SMC family.</text>
</comment>
<dbReference type="SMART" id="SM00968">
    <property type="entry name" value="SMC_hinge"/>
    <property type="match status" value="1"/>
</dbReference>
<dbReference type="InterPro" id="IPR003395">
    <property type="entry name" value="RecF/RecN/SMC_N"/>
</dbReference>
<feature type="binding site" evidence="7">
    <location>
        <begin position="32"/>
        <end position="39"/>
    </location>
    <ligand>
        <name>ATP</name>
        <dbReference type="ChEBI" id="CHEBI:30616"/>
    </ligand>
</feature>
<organism evidence="9 10">
    <name type="scientific">Leuconostoc lactis</name>
    <dbReference type="NCBI Taxonomy" id="1246"/>
    <lineage>
        <taxon>Bacteria</taxon>
        <taxon>Bacillati</taxon>
        <taxon>Bacillota</taxon>
        <taxon>Bacilli</taxon>
        <taxon>Lactobacillales</taxon>
        <taxon>Lactobacillaceae</taxon>
        <taxon>Leuconostoc</taxon>
    </lineage>
</organism>
<dbReference type="PIRSF" id="PIRSF005719">
    <property type="entry name" value="SMC"/>
    <property type="match status" value="1"/>
</dbReference>
<dbReference type="AlphaFoldDB" id="A0A6L7AGG1"/>
<feature type="coiled-coil region" evidence="7">
    <location>
        <begin position="311"/>
        <end position="359"/>
    </location>
</feature>
<comment type="subcellular location">
    <subcellularLocation>
        <location evidence="1 7">Cytoplasm</location>
    </subcellularLocation>
</comment>
<evidence type="ECO:0000256" key="4">
    <source>
        <dbReference type="ARBA" id="ARBA00022840"/>
    </source>
</evidence>
<dbReference type="Gene3D" id="1.20.1060.20">
    <property type="match status" value="1"/>
</dbReference>
<dbReference type="SUPFAM" id="SSF75553">
    <property type="entry name" value="Smc hinge domain"/>
    <property type="match status" value="1"/>
</dbReference>
<comment type="function">
    <text evidence="7">Required for chromosome condensation and partitioning.</text>
</comment>
<dbReference type="InterPro" id="IPR027417">
    <property type="entry name" value="P-loop_NTPase"/>
</dbReference>
<proteinExistence type="inferred from homology"/>
<feature type="coiled-coil region" evidence="7">
    <location>
        <begin position="448"/>
        <end position="475"/>
    </location>
</feature>
<keyword evidence="2 7" id="KW-0963">Cytoplasm</keyword>
<reference evidence="9 10" key="1">
    <citation type="submission" date="2019-12" db="EMBL/GenBank/DDBJ databases">
        <title>Complete genome sequence of Leuconostoc lactis strain AVN1 provides insights into metabolic potential.</title>
        <authorList>
            <person name="Besrour N."/>
            <person name="Najjari A."/>
            <person name="Fhoula I."/>
            <person name="Jaballah S."/>
            <person name="Klibi N."/>
            <person name="Ouzari H.I."/>
        </authorList>
    </citation>
    <scope>NUCLEOTIDE SEQUENCE [LARGE SCALE GENOMIC DNA]</scope>
    <source>
        <strain evidence="9 10">AVN1</strain>
    </source>
</reference>
<name>A0A6L7AGG1_LEULA</name>
<feature type="coiled-coil region" evidence="7">
    <location>
        <begin position="992"/>
        <end position="1026"/>
    </location>
</feature>
<dbReference type="SUPFAM" id="SSF52540">
    <property type="entry name" value="P-loop containing nucleoside triphosphate hydrolases"/>
    <property type="match status" value="1"/>
</dbReference>
<dbReference type="Pfam" id="PF06470">
    <property type="entry name" value="SMC_hinge"/>
    <property type="match status" value="1"/>
</dbReference>
<dbReference type="GO" id="GO:0005524">
    <property type="term" value="F:ATP binding"/>
    <property type="evidence" value="ECO:0007669"/>
    <property type="project" value="UniProtKB-UniRule"/>
</dbReference>
<feature type="coiled-coil region" evidence="7">
    <location>
        <begin position="839"/>
        <end position="866"/>
    </location>
</feature>
<dbReference type="InterPro" id="IPR011890">
    <property type="entry name" value="SMC_prok"/>
</dbReference>
<accession>A0A6L7AGG1</accession>
<dbReference type="GO" id="GO:0006260">
    <property type="term" value="P:DNA replication"/>
    <property type="evidence" value="ECO:0007669"/>
    <property type="project" value="UniProtKB-UniRule"/>
</dbReference>
<dbReference type="Gene3D" id="3.30.70.1620">
    <property type="match status" value="1"/>
</dbReference>
<evidence type="ECO:0000256" key="6">
    <source>
        <dbReference type="ARBA" id="ARBA00023125"/>
    </source>
</evidence>
<dbReference type="GO" id="GO:0030261">
    <property type="term" value="P:chromosome condensation"/>
    <property type="evidence" value="ECO:0007669"/>
    <property type="project" value="InterPro"/>
</dbReference>
<feature type="coiled-coil region" evidence="7">
    <location>
        <begin position="678"/>
        <end position="803"/>
    </location>
</feature>
<evidence type="ECO:0000256" key="1">
    <source>
        <dbReference type="ARBA" id="ARBA00004496"/>
    </source>
</evidence>
<keyword evidence="4 7" id="KW-0067">ATP-binding</keyword>